<evidence type="ECO:0000256" key="3">
    <source>
        <dbReference type="ARBA" id="ARBA00022729"/>
    </source>
</evidence>
<protein>
    <submittedName>
        <fullName evidence="8">RagB/SusD family nutrient uptake outer membrane protein</fullName>
    </submittedName>
</protein>
<comment type="similarity">
    <text evidence="2">Belongs to the SusD family.</text>
</comment>
<reference evidence="8 9" key="1">
    <citation type="submission" date="2019-03" db="EMBL/GenBank/DDBJ databases">
        <title>Diversity of the mouse oral microbiome.</title>
        <authorList>
            <person name="Joseph S."/>
            <person name="Aduse-Opoku J."/>
            <person name="Curtis M."/>
            <person name="Wade W."/>
            <person name="Hashim A."/>
        </authorList>
    </citation>
    <scope>NUCLEOTIDE SEQUENCE [LARGE SCALE GENOMIC DNA]</scope>
    <source>
        <strain evidence="8 9">P11</strain>
    </source>
</reference>
<dbReference type="InterPro" id="IPR033985">
    <property type="entry name" value="SusD-like_N"/>
</dbReference>
<evidence type="ECO:0000313" key="9">
    <source>
        <dbReference type="Proteomes" id="UP000298285"/>
    </source>
</evidence>
<evidence type="ECO:0000313" key="8">
    <source>
        <dbReference type="EMBL" id="TFU89961.1"/>
    </source>
</evidence>
<dbReference type="OrthoDB" id="5694214at2"/>
<keyword evidence="3" id="KW-0732">Signal</keyword>
<organism evidence="8 9">
    <name type="scientific">Dysgonomonas mossii</name>
    <dbReference type="NCBI Taxonomy" id="163665"/>
    <lineage>
        <taxon>Bacteria</taxon>
        <taxon>Pseudomonadati</taxon>
        <taxon>Bacteroidota</taxon>
        <taxon>Bacteroidia</taxon>
        <taxon>Bacteroidales</taxon>
        <taxon>Dysgonomonadaceae</taxon>
        <taxon>Dysgonomonas</taxon>
    </lineage>
</organism>
<proteinExistence type="inferred from homology"/>
<evidence type="ECO:0000256" key="4">
    <source>
        <dbReference type="ARBA" id="ARBA00023136"/>
    </source>
</evidence>
<dbReference type="InterPro" id="IPR012944">
    <property type="entry name" value="SusD_RagB_dom"/>
</dbReference>
<dbReference type="SUPFAM" id="SSF48452">
    <property type="entry name" value="TPR-like"/>
    <property type="match status" value="1"/>
</dbReference>
<evidence type="ECO:0000256" key="5">
    <source>
        <dbReference type="ARBA" id="ARBA00023237"/>
    </source>
</evidence>
<feature type="domain" description="RagB/SusD" evidence="6">
    <location>
        <begin position="322"/>
        <end position="569"/>
    </location>
</feature>
<name>A0A4Y9INN6_9BACT</name>
<dbReference type="EMBL" id="SPPK01000002">
    <property type="protein sequence ID" value="TFU89961.1"/>
    <property type="molecule type" value="Genomic_DNA"/>
</dbReference>
<dbReference type="GO" id="GO:0009279">
    <property type="term" value="C:cell outer membrane"/>
    <property type="evidence" value="ECO:0007669"/>
    <property type="project" value="UniProtKB-SubCell"/>
</dbReference>
<dbReference type="Gene3D" id="1.25.40.390">
    <property type="match status" value="1"/>
</dbReference>
<feature type="domain" description="SusD-like N-terminal" evidence="7">
    <location>
        <begin position="43"/>
        <end position="231"/>
    </location>
</feature>
<dbReference type="Pfam" id="PF14322">
    <property type="entry name" value="SusD-like_3"/>
    <property type="match status" value="1"/>
</dbReference>
<evidence type="ECO:0000259" key="7">
    <source>
        <dbReference type="Pfam" id="PF14322"/>
    </source>
</evidence>
<evidence type="ECO:0000256" key="2">
    <source>
        <dbReference type="ARBA" id="ARBA00006275"/>
    </source>
</evidence>
<keyword evidence="4" id="KW-0472">Membrane</keyword>
<gene>
    <name evidence="8" type="ORF">E4T88_08065</name>
</gene>
<comment type="caution">
    <text evidence="8">The sequence shown here is derived from an EMBL/GenBank/DDBJ whole genome shotgun (WGS) entry which is preliminary data.</text>
</comment>
<evidence type="ECO:0000256" key="1">
    <source>
        <dbReference type="ARBA" id="ARBA00004442"/>
    </source>
</evidence>
<sequence length="574" mass="63641">MLLSNFKDKNMKNIKNIIKSICLSSIILGATSCNDFLTIVPESEQVLETYYTSESAVNANSASLYAAFVWQDFGMNFMWMAGDELAGDLYYTYDQEGQFYYMTFQNGNSFLTQGWNGLYRVVSYCNNIINGMPAAARSNGVSETVINRALGEARCIRAIAYYWLTEYWQDVPIITNNNISGGQVIRHKQASVYEFIRQDLEFAKDNLPSTPFQTGRCSKYTAIGMLAKLHLTMASHLSDASSSDNFAKAKSYAAEVINDSGLKLYSDLSTMFYPKGNNSSESLFAIQCTNDGYGYGNGRNVSLSRNALITLGSSWGAGKGPTLSLQEAFDSNDARRYYTYMRNGDSYPNLGGGGYTYHNFSQDESTETSNGMLAHVRKYVIGANSDCDGVAGTSNQDAGNNIYLLRLADVYLCYVEACIGSGTSTTDALALTVYDKVRERAGFSTKATSITYDQLIKERRVEFALEGVNFLDIKRMSYRDMNKALSYLNGMKRERQYISNGSYTWQERNASNAHHGGFTPLDPSDDSSGKGSIFYLDKNVGTITITEKNLVLPVPAETVTKTPSITQEPVDYAF</sequence>
<dbReference type="Proteomes" id="UP000298285">
    <property type="component" value="Unassembled WGS sequence"/>
</dbReference>
<evidence type="ECO:0000259" key="6">
    <source>
        <dbReference type="Pfam" id="PF07980"/>
    </source>
</evidence>
<dbReference type="PROSITE" id="PS51257">
    <property type="entry name" value="PROKAR_LIPOPROTEIN"/>
    <property type="match status" value="1"/>
</dbReference>
<dbReference type="AlphaFoldDB" id="A0A4Y9INN6"/>
<accession>A0A4Y9INN6</accession>
<keyword evidence="5" id="KW-0998">Cell outer membrane</keyword>
<dbReference type="Pfam" id="PF07980">
    <property type="entry name" value="SusD_RagB"/>
    <property type="match status" value="1"/>
</dbReference>
<comment type="subcellular location">
    <subcellularLocation>
        <location evidence="1">Cell outer membrane</location>
    </subcellularLocation>
</comment>
<dbReference type="InterPro" id="IPR011990">
    <property type="entry name" value="TPR-like_helical_dom_sf"/>
</dbReference>